<dbReference type="Proteomes" id="UP000005511">
    <property type="component" value="Unassembled WGS sequence"/>
</dbReference>
<proteinExistence type="predicted"/>
<accession>A0ABP2NNN2</accession>
<gene>
    <name evidence="2" type="ORF">cco14_10664</name>
</gene>
<reference evidence="2 3" key="1">
    <citation type="submission" date="2010-09" db="EMBL/GenBank/DDBJ databases">
        <authorList>
            <person name="Richards V."/>
            <person name="Lefebure T."/>
            <person name="Suzuki H."/>
            <person name="Pavinski Bitar P."/>
            <person name="Stanhope M."/>
        </authorList>
    </citation>
    <scope>NUCLEOTIDE SEQUENCE [LARGE SCALE GENOMIC DNA]</scope>
    <source>
        <strain evidence="2 3">80352</strain>
    </source>
</reference>
<name>A0ABP2NNN2_CAMCO</name>
<comment type="caution">
    <text evidence="2">The sequence shown here is derived from an EMBL/GenBank/DDBJ whole genome shotgun (WGS) entry which is preliminary data.</text>
</comment>
<keyword evidence="1" id="KW-0472">Membrane</keyword>
<sequence>MNEIGLNIIAGVSVILFAYTCYLFYKQNKSLKDKTKESKH</sequence>
<keyword evidence="1" id="KW-0812">Transmembrane</keyword>
<feature type="transmembrane region" description="Helical" evidence="1">
    <location>
        <begin position="6"/>
        <end position="25"/>
    </location>
</feature>
<organism evidence="2 3">
    <name type="scientific">Campylobacter coli 80352</name>
    <dbReference type="NCBI Taxonomy" id="887288"/>
    <lineage>
        <taxon>Bacteria</taxon>
        <taxon>Pseudomonadati</taxon>
        <taxon>Campylobacterota</taxon>
        <taxon>Epsilonproteobacteria</taxon>
        <taxon>Campylobacterales</taxon>
        <taxon>Campylobacteraceae</taxon>
        <taxon>Campylobacter</taxon>
    </lineage>
</organism>
<evidence type="ECO:0000313" key="3">
    <source>
        <dbReference type="Proteomes" id="UP000005511"/>
    </source>
</evidence>
<keyword evidence="3" id="KW-1185">Reference proteome</keyword>
<keyword evidence="1" id="KW-1133">Transmembrane helix</keyword>
<evidence type="ECO:0000313" key="2">
    <source>
        <dbReference type="EMBL" id="EIA59446.1"/>
    </source>
</evidence>
<dbReference type="EMBL" id="AIMT01000189">
    <property type="protein sequence ID" value="EIA59446.1"/>
    <property type="molecule type" value="Genomic_DNA"/>
</dbReference>
<protein>
    <submittedName>
        <fullName evidence="2">Uncharacterized protein</fullName>
    </submittedName>
</protein>
<dbReference type="RefSeq" id="WP_002783964.1">
    <property type="nucleotide sequence ID" value="NZ_AIMT01000189.1"/>
</dbReference>
<evidence type="ECO:0000256" key="1">
    <source>
        <dbReference type="SAM" id="Phobius"/>
    </source>
</evidence>